<sequence>MSKRDNDLLLEDMLEAAEKIEKYTVGYDFDKFSNEDKTIDAVIRNFEIIGEAANRVDPDFKLESPEIEWRKITGFRNRLIHEYFGVDIEILWQIIEDDIPDLIDYLKQILNKN</sequence>
<dbReference type="GO" id="GO:0000166">
    <property type="term" value="F:nucleotide binding"/>
    <property type="evidence" value="ECO:0007669"/>
    <property type="project" value="UniProtKB-KW"/>
</dbReference>
<proteinExistence type="inferred from homology"/>
<evidence type="ECO:0000256" key="5">
    <source>
        <dbReference type="ARBA" id="ARBA00022801"/>
    </source>
</evidence>
<comment type="caution">
    <text evidence="7">The sequence shown here is derived from an EMBL/GenBank/DDBJ whole genome shotgun (WGS) entry which is preliminary data.</text>
</comment>
<evidence type="ECO:0000313" key="8">
    <source>
        <dbReference type="Proteomes" id="UP000321168"/>
    </source>
</evidence>
<accession>A0A5C6V148</accession>
<dbReference type="Pfam" id="PF01934">
    <property type="entry name" value="HepT-like"/>
    <property type="match status" value="1"/>
</dbReference>
<dbReference type="EMBL" id="VORB01000006">
    <property type="protein sequence ID" value="TXC78694.1"/>
    <property type="molecule type" value="Genomic_DNA"/>
</dbReference>
<dbReference type="GO" id="GO:0110001">
    <property type="term" value="C:toxin-antitoxin complex"/>
    <property type="evidence" value="ECO:0007669"/>
    <property type="project" value="InterPro"/>
</dbReference>
<dbReference type="GO" id="GO:0016787">
    <property type="term" value="F:hydrolase activity"/>
    <property type="evidence" value="ECO:0007669"/>
    <property type="project" value="UniProtKB-KW"/>
</dbReference>
<dbReference type="AlphaFoldDB" id="A0A5C6V148"/>
<dbReference type="InterPro" id="IPR037038">
    <property type="entry name" value="HepT-like_sf"/>
</dbReference>
<dbReference type="PANTHER" id="PTHR34139">
    <property type="entry name" value="UPF0331 PROTEIN MJ0127"/>
    <property type="match status" value="1"/>
</dbReference>
<keyword evidence="1" id="KW-0597">Phosphoprotein</keyword>
<evidence type="ECO:0000256" key="6">
    <source>
        <dbReference type="ARBA" id="ARBA00024207"/>
    </source>
</evidence>
<dbReference type="OrthoDB" id="955324at2"/>
<dbReference type="GO" id="GO:0004540">
    <property type="term" value="F:RNA nuclease activity"/>
    <property type="evidence" value="ECO:0007669"/>
    <property type="project" value="InterPro"/>
</dbReference>
<dbReference type="Gene3D" id="1.20.120.580">
    <property type="entry name" value="bsu32300-like"/>
    <property type="match status" value="1"/>
</dbReference>
<dbReference type="RefSeq" id="WP_147014721.1">
    <property type="nucleotide sequence ID" value="NZ_VORB01000006.1"/>
</dbReference>
<evidence type="ECO:0000256" key="1">
    <source>
        <dbReference type="ARBA" id="ARBA00022553"/>
    </source>
</evidence>
<protein>
    <submittedName>
        <fullName evidence="7">DUF86 domain-containing protein</fullName>
    </submittedName>
</protein>
<evidence type="ECO:0000313" key="7">
    <source>
        <dbReference type="EMBL" id="TXC78694.1"/>
    </source>
</evidence>
<dbReference type="InterPro" id="IPR008201">
    <property type="entry name" value="HepT-like"/>
</dbReference>
<comment type="similarity">
    <text evidence="6">Belongs to the HepT RNase toxin family.</text>
</comment>
<dbReference type="InterPro" id="IPR051813">
    <property type="entry name" value="HepT_RNase_toxin"/>
</dbReference>
<keyword evidence="4" id="KW-0547">Nucleotide-binding</keyword>
<evidence type="ECO:0000256" key="3">
    <source>
        <dbReference type="ARBA" id="ARBA00022722"/>
    </source>
</evidence>
<organism evidence="7 8">
    <name type="scientific">Luteibaculum oceani</name>
    <dbReference type="NCBI Taxonomy" id="1294296"/>
    <lineage>
        <taxon>Bacteria</taxon>
        <taxon>Pseudomonadati</taxon>
        <taxon>Bacteroidota</taxon>
        <taxon>Flavobacteriia</taxon>
        <taxon>Flavobacteriales</taxon>
        <taxon>Luteibaculaceae</taxon>
        <taxon>Luteibaculum</taxon>
    </lineage>
</organism>
<name>A0A5C6V148_9FLAO</name>
<keyword evidence="2" id="KW-1277">Toxin-antitoxin system</keyword>
<keyword evidence="5" id="KW-0378">Hydrolase</keyword>
<gene>
    <name evidence="7" type="ORF">FRX97_08225</name>
</gene>
<evidence type="ECO:0000256" key="4">
    <source>
        <dbReference type="ARBA" id="ARBA00022741"/>
    </source>
</evidence>
<keyword evidence="8" id="KW-1185">Reference proteome</keyword>
<dbReference type="PANTHER" id="PTHR34139:SF1">
    <property type="entry name" value="RNASE MJ1380-RELATED"/>
    <property type="match status" value="1"/>
</dbReference>
<keyword evidence="3" id="KW-0540">Nuclease</keyword>
<dbReference type="Proteomes" id="UP000321168">
    <property type="component" value="Unassembled WGS sequence"/>
</dbReference>
<reference evidence="7 8" key="1">
    <citation type="submission" date="2019-08" db="EMBL/GenBank/DDBJ databases">
        <title>Genome of Luteibaculum oceani JCM 18817.</title>
        <authorList>
            <person name="Bowman J.P."/>
        </authorList>
    </citation>
    <scope>NUCLEOTIDE SEQUENCE [LARGE SCALE GENOMIC DNA]</scope>
    <source>
        <strain evidence="7 8">JCM 18817</strain>
    </source>
</reference>
<evidence type="ECO:0000256" key="2">
    <source>
        <dbReference type="ARBA" id="ARBA00022649"/>
    </source>
</evidence>